<dbReference type="EMBL" id="EU678671">
    <property type="protein sequence ID" value="ACH69508.1"/>
    <property type="molecule type" value="Genomic_DNA"/>
</dbReference>
<dbReference type="Pfam" id="PF02498">
    <property type="entry name" value="Bro-N"/>
    <property type="match status" value="1"/>
</dbReference>
<evidence type="ECO:0000313" key="3">
    <source>
        <dbReference type="Proteomes" id="UP000203623"/>
    </source>
</evidence>
<dbReference type="GeneID" id="8764018"/>
<dbReference type="SMART" id="SM01040">
    <property type="entry name" value="Bro-N"/>
    <property type="match status" value="1"/>
</dbReference>
<feature type="domain" description="Bro-N" evidence="1">
    <location>
        <begin position="1"/>
        <end position="127"/>
    </location>
</feature>
<dbReference type="RefSeq" id="YP_003422497.1">
    <property type="nucleotide sequence ID" value="NC_013772.1"/>
</dbReference>
<proteinExistence type="predicted"/>
<dbReference type="InterPro" id="IPR003497">
    <property type="entry name" value="BRO_N_domain"/>
</dbReference>
<evidence type="ECO:0000259" key="1">
    <source>
        <dbReference type="PROSITE" id="PS51750"/>
    </source>
</evidence>
<dbReference type="OrthoDB" id="5682at10239"/>
<organism evidence="2 3">
    <name type="scientific">Pseudalatia unipuncta granulosis virus</name>
    <name type="common">PuGV</name>
    <name type="synonym">Pseudalatia unipuncta granulovirus</name>
    <dbReference type="NCBI Taxonomy" id="36355"/>
    <lineage>
        <taxon>Viruses</taxon>
        <taxon>Viruses incertae sedis</taxon>
        <taxon>Naldaviricetes</taxon>
        <taxon>Lefavirales</taxon>
        <taxon>Baculoviridae</taxon>
        <taxon>Betabaculovirus</taxon>
        <taxon>Betabaculovirus myunipunctae</taxon>
    </lineage>
</organism>
<evidence type="ECO:0000313" key="2">
    <source>
        <dbReference type="EMBL" id="ACH69508.1"/>
    </source>
</evidence>
<dbReference type="PANTHER" id="PTHR36180:SF2">
    <property type="entry name" value="BRO FAMILY PROTEIN"/>
    <property type="match status" value="1"/>
</dbReference>
<dbReference type="PROSITE" id="PS51750">
    <property type="entry name" value="BRO_N"/>
    <property type="match status" value="1"/>
</dbReference>
<organismHost>
    <name type="scientific">Mythimna unipuncta</name>
    <name type="common">Armyworm moth</name>
    <name type="synonym">Pseudaletia unipuncta</name>
    <dbReference type="NCBI Taxonomy" id="103831"/>
</organismHost>
<dbReference type="KEGG" id="vg:8764018"/>
<dbReference type="PANTHER" id="PTHR36180">
    <property type="entry name" value="DNA-BINDING PROTEIN-RELATED-RELATED"/>
    <property type="match status" value="1"/>
</dbReference>
<sequence>MTLVKKSCNIGGVTAEVWIVEVENDKFMYGGHGIAQFLGYVKPRNALQQHVKPAWRKNWEEIKGALNQGPLVTSLAQDNIPVNWQPNTVFISEAGVYALIMRSKLPAAEEFQRWLFEEVLPEIRNTGKYAHKEKDFNVVNYDKKLADAQIEALQLKLDLSVAKHNHDIAMSEMQRNYERQIAEYKEREYKLQMILKDLSVKANMTMMQFGVSTLLAQDNIKQNEEMRASISAASDRLVPSIANRPEKEHYVTCYDRTVNGRKRIRVTRTQYAEVEQCDKMVEQFKKNPAKKFRSKRYGWLKDSEKFLQIKCPNPVTLWVAIKDLYPHICYGFNFVNQIKTEIEFMDEDELRQKYRNDVLMCERNLKKDADEIARFKKLGLKNEQDAVDKCLTSSLDAKDKVGKIIEKMIEDTQSEMTPKQPQMTFRNASEKYTHEQVAGCIHNFLATNSFNNYFINYNYLPPNTVPAIDDKNV</sequence>
<dbReference type="Proteomes" id="UP000203623">
    <property type="component" value="Genome"/>
</dbReference>
<reference evidence="3" key="1">
    <citation type="submission" date="2008-04" db="EMBL/GenBank/DDBJ databases">
        <title>Genome sequence analysis of the Pseudaletia unipuncta granulovirus which was propagated in Pseudaletia separate larvae.</title>
        <authorList>
            <person name="Li Y."/>
            <person name="Tang P."/>
            <person name="Zhang Z."/>
            <person name="Zhang H."/>
            <person name="Qin Q."/>
        </authorList>
    </citation>
    <scope>NUCLEOTIDE SEQUENCE [LARGE SCALE GENOMIC DNA]</scope>
    <source>
        <strain evidence="3">Hawaiin</strain>
    </source>
</reference>
<keyword evidence="3" id="KW-1185">Reference proteome</keyword>
<name>B6S727_GVPU</name>
<accession>B6S727</accession>
<protein>
    <submittedName>
        <fullName evidence="2">BRO</fullName>
    </submittedName>
</protein>